<sequence>MAANQILRIRSKGETPAARLKQVDLMAGIRQPA</sequence>
<organism evidence="1 2">
    <name type="scientific">Mesorhizobium japonicum (strain LMG 29417 / CECT 9101 / MAFF 303099)</name>
    <name type="common">Mesorhizobium loti (strain MAFF 303099)</name>
    <dbReference type="NCBI Taxonomy" id="266835"/>
    <lineage>
        <taxon>Bacteria</taxon>
        <taxon>Pseudomonadati</taxon>
        <taxon>Pseudomonadota</taxon>
        <taxon>Alphaproteobacteria</taxon>
        <taxon>Hyphomicrobiales</taxon>
        <taxon>Phyllobacteriaceae</taxon>
        <taxon>Mesorhizobium</taxon>
    </lineage>
</organism>
<accession>Q982H1</accession>
<dbReference type="AlphaFoldDB" id="Q982H1"/>
<name>Q982H1_RHILO</name>
<proteinExistence type="predicted"/>
<dbReference type="HOGENOM" id="CLU_3383491_0_0_5"/>
<dbReference type="EMBL" id="BA000013">
    <property type="protein sequence ID" value="BAB54488.1"/>
    <property type="molecule type" value="Genomic_DNA"/>
</dbReference>
<evidence type="ECO:0000313" key="1">
    <source>
        <dbReference type="EMBL" id="BAB54488.1"/>
    </source>
</evidence>
<reference evidence="1 2" key="1">
    <citation type="journal article" date="2000" name="DNA Res.">
        <title>Complete genome structure of the nitrogen-fixing symbiotic bacterium Mesorhizobium loti.</title>
        <authorList>
            <person name="Kaneko T."/>
            <person name="Nakamura Y."/>
            <person name="Sato S."/>
            <person name="Asamizu E."/>
            <person name="Kato T."/>
            <person name="Sasamoto S."/>
            <person name="Watanabe A."/>
            <person name="Idesawa K."/>
            <person name="Ishikawa A."/>
            <person name="Kawashima K."/>
            <person name="Kimura T."/>
            <person name="Kishida Y."/>
            <person name="Kiyokawa C."/>
            <person name="Kohara M."/>
            <person name="Matsumoto M."/>
            <person name="Matsuno A."/>
            <person name="Mochizuki Y."/>
            <person name="Nakayama S."/>
            <person name="Nakazaki N."/>
            <person name="Shimpo S."/>
            <person name="Sugimoto M."/>
            <person name="Takeuchi C."/>
            <person name="Yamada M."/>
            <person name="Tabata S."/>
        </authorList>
    </citation>
    <scope>NUCLEOTIDE SEQUENCE [LARGE SCALE GENOMIC DNA]</scope>
    <source>
        <strain evidence="2">LMG 29417 / CECT 9101 / MAFF 303099</strain>
        <plasmid evidence="1 2">pMLa</plasmid>
    </source>
</reference>
<keyword evidence="1" id="KW-0614">Plasmid</keyword>
<gene>
    <name evidence="1" type="ordered locus">msl9397</name>
</gene>
<geneLocation type="plasmid" evidence="1 2">
    <name>pMLa</name>
</geneLocation>
<dbReference type="KEGG" id="mlo:msl9397"/>
<dbReference type="Proteomes" id="UP000000552">
    <property type="component" value="Plasmid pMLa"/>
</dbReference>
<evidence type="ECO:0000313" key="2">
    <source>
        <dbReference type="Proteomes" id="UP000000552"/>
    </source>
</evidence>
<protein>
    <submittedName>
        <fullName evidence="1">Msl9397 protein</fullName>
    </submittedName>
</protein>